<evidence type="ECO:0000313" key="3">
    <source>
        <dbReference type="Proteomes" id="UP000193922"/>
    </source>
</evidence>
<dbReference type="AlphaFoldDB" id="A0A1Y1W4I9"/>
<organism evidence="2 3">
    <name type="scientific">Linderina pennispora</name>
    <dbReference type="NCBI Taxonomy" id="61395"/>
    <lineage>
        <taxon>Eukaryota</taxon>
        <taxon>Fungi</taxon>
        <taxon>Fungi incertae sedis</taxon>
        <taxon>Zoopagomycota</taxon>
        <taxon>Kickxellomycotina</taxon>
        <taxon>Kickxellomycetes</taxon>
        <taxon>Kickxellales</taxon>
        <taxon>Kickxellaceae</taxon>
        <taxon>Linderina</taxon>
    </lineage>
</organism>
<keyword evidence="3" id="KW-1185">Reference proteome</keyword>
<evidence type="ECO:0000313" key="2">
    <source>
        <dbReference type="EMBL" id="ORX68302.1"/>
    </source>
</evidence>
<evidence type="ECO:0000256" key="1">
    <source>
        <dbReference type="SAM" id="MobiDB-lite"/>
    </source>
</evidence>
<sequence>MTSEKQLLRRVNSAHTGQSSSPVDTTHNVFLHLRLEPFLSSSLLDLIDILAYPISISPSVPSTPPPLYEPPPPSYPAGESWLAPLSDEQSPAYDSTNDVQMTPGDVVVEEQLQNELALNLLMYEVLAHQSDESTPPGNGSSAQQQPSSGNLHPAV</sequence>
<accession>A0A1Y1W4I9</accession>
<feature type="region of interest" description="Disordered" evidence="1">
    <location>
        <begin position="60"/>
        <end position="107"/>
    </location>
</feature>
<proteinExistence type="predicted"/>
<name>A0A1Y1W4I9_9FUNG</name>
<feature type="region of interest" description="Disordered" evidence="1">
    <location>
        <begin position="127"/>
        <end position="155"/>
    </location>
</feature>
<dbReference type="OrthoDB" id="5583871at2759"/>
<gene>
    <name evidence="2" type="ORF">DL89DRAFT_285067</name>
</gene>
<comment type="caution">
    <text evidence="2">The sequence shown here is derived from an EMBL/GenBank/DDBJ whole genome shotgun (WGS) entry which is preliminary data.</text>
</comment>
<reference evidence="2 3" key="1">
    <citation type="submission" date="2016-07" db="EMBL/GenBank/DDBJ databases">
        <title>Pervasive Adenine N6-methylation of Active Genes in Fungi.</title>
        <authorList>
            <consortium name="DOE Joint Genome Institute"/>
            <person name="Mondo S.J."/>
            <person name="Dannebaum R.O."/>
            <person name="Kuo R.C."/>
            <person name="Labutti K."/>
            <person name="Haridas S."/>
            <person name="Kuo A."/>
            <person name="Salamov A."/>
            <person name="Ahrendt S.R."/>
            <person name="Lipzen A."/>
            <person name="Sullivan W."/>
            <person name="Andreopoulos W.B."/>
            <person name="Clum A."/>
            <person name="Lindquist E."/>
            <person name="Daum C."/>
            <person name="Ramamoorthy G.K."/>
            <person name="Gryganskyi A."/>
            <person name="Culley D."/>
            <person name="Magnuson J.K."/>
            <person name="James T.Y."/>
            <person name="O'Malley M.A."/>
            <person name="Stajich J.E."/>
            <person name="Spatafora J.W."/>
            <person name="Visel A."/>
            <person name="Grigoriev I.V."/>
        </authorList>
    </citation>
    <scope>NUCLEOTIDE SEQUENCE [LARGE SCALE GENOMIC DNA]</scope>
    <source>
        <strain evidence="2 3">ATCC 12442</strain>
    </source>
</reference>
<dbReference type="GeneID" id="63806455"/>
<feature type="region of interest" description="Disordered" evidence="1">
    <location>
        <begin position="1"/>
        <end position="23"/>
    </location>
</feature>
<feature type="compositionally biased region" description="Polar residues" evidence="1">
    <location>
        <begin position="13"/>
        <end position="23"/>
    </location>
</feature>
<dbReference type="EMBL" id="MCFD01000010">
    <property type="protein sequence ID" value="ORX68302.1"/>
    <property type="molecule type" value="Genomic_DNA"/>
</dbReference>
<protein>
    <submittedName>
        <fullName evidence="2">Uncharacterized protein</fullName>
    </submittedName>
</protein>
<dbReference type="Proteomes" id="UP000193922">
    <property type="component" value="Unassembled WGS sequence"/>
</dbReference>
<feature type="compositionally biased region" description="Pro residues" evidence="1">
    <location>
        <begin position="61"/>
        <end position="75"/>
    </location>
</feature>
<feature type="compositionally biased region" description="Polar residues" evidence="1">
    <location>
        <begin position="87"/>
        <end position="100"/>
    </location>
</feature>
<dbReference type="RefSeq" id="XP_040742116.1">
    <property type="nucleotide sequence ID" value="XM_040889807.1"/>
</dbReference>
<feature type="compositionally biased region" description="Polar residues" evidence="1">
    <location>
        <begin position="132"/>
        <end position="155"/>
    </location>
</feature>